<feature type="domain" description="Histidine kinase" evidence="4">
    <location>
        <begin position="495"/>
        <end position="719"/>
    </location>
</feature>
<dbReference type="SUPFAM" id="SSF47384">
    <property type="entry name" value="Homodimeric domain of signal transducing histidine kinase"/>
    <property type="match status" value="1"/>
</dbReference>
<evidence type="ECO:0000313" key="6">
    <source>
        <dbReference type="EMBL" id="MBC8360143.1"/>
    </source>
</evidence>
<dbReference type="InterPro" id="IPR005467">
    <property type="entry name" value="His_kinase_dom"/>
</dbReference>
<dbReference type="SMART" id="SM00471">
    <property type="entry name" value="HDc"/>
    <property type="match status" value="1"/>
</dbReference>
<dbReference type="InterPro" id="IPR029016">
    <property type="entry name" value="GAF-like_dom_sf"/>
</dbReference>
<dbReference type="Gene3D" id="3.30.565.10">
    <property type="entry name" value="Histidine kinase-like ATPase, C-terminal domain"/>
    <property type="match status" value="1"/>
</dbReference>
<dbReference type="InterPro" id="IPR036890">
    <property type="entry name" value="HATPase_C_sf"/>
</dbReference>
<dbReference type="Gene3D" id="3.30.450.40">
    <property type="match status" value="1"/>
</dbReference>
<dbReference type="InterPro" id="IPR004358">
    <property type="entry name" value="Sig_transdc_His_kin-like_C"/>
</dbReference>
<protein>
    <recommendedName>
        <fullName evidence="2">histidine kinase</fullName>
        <ecNumber evidence="2">2.7.13.3</ecNumber>
    </recommendedName>
</protein>
<keyword evidence="3" id="KW-0597">Phosphoprotein</keyword>
<dbReference type="SMART" id="SM00388">
    <property type="entry name" value="HisKA"/>
    <property type="match status" value="1"/>
</dbReference>
<evidence type="ECO:0000256" key="3">
    <source>
        <dbReference type="ARBA" id="ARBA00022553"/>
    </source>
</evidence>
<dbReference type="PRINTS" id="PR00344">
    <property type="entry name" value="BCTRLSENSOR"/>
</dbReference>
<feature type="domain" description="HDOD" evidence="5">
    <location>
        <begin position="18"/>
        <end position="214"/>
    </location>
</feature>
<dbReference type="Proteomes" id="UP000603434">
    <property type="component" value="Unassembled WGS sequence"/>
</dbReference>
<dbReference type="PROSITE" id="PS51833">
    <property type="entry name" value="HDOD"/>
    <property type="match status" value="1"/>
</dbReference>
<dbReference type="Pfam" id="PF02518">
    <property type="entry name" value="HATPase_c"/>
    <property type="match status" value="1"/>
</dbReference>
<dbReference type="InterPro" id="IPR013976">
    <property type="entry name" value="HDOD"/>
</dbReference>
<dbReference type="PANTHER" id="PTHR33525">
    <property type="match status" value="1"/>
</dbReference>
<name>A0A8J6TL28_9BACT</name>
<dbReference type="InterPro" id="IPR003594">
    <property type="entry name" value="HATPase_dom"/>
</dbReference>
<dbReference type="GO" id="GO:0000155">
    <property type="term" value="F:phosphorelay sensor kinase activity"/>
    <property type="evidence" value="ECO:0007669"/>
    <property type="project" value="InterPro"/>
</dbReference>
<evidence type="ECO:0000313" key="7">
    <source>
        <dbReference type="Proteomes" id="UP000603434"/>
    </source>
</evidence>
<dbReference type="CDD" id="cd00077">
    <property type="entry name" value="HDc"/>
    <property type="match status" value="1"/>
</dbReference>
<dbReference type="SUPFAM" id="SSF109604">
    <property type="entry name" value="HD-domain/PDEase-like"/>
    <property type="match status" value="1"/>
</dbReference>
<dbReference type="InterPro" id="IPR003607">
    <property type="entry name" value="HD/PDEase_dom"/>
</dbReference>
<dbReference type="EMBL" id="JACNJH010000069">
    <property type="protein sequence ID" value="MBC8360143.1"/>
    <property type="molecule type" value="Genomic_DNA"/>
</dbReference>
<dbReference type="Pfam" id="PF00512">
    <property type="entry name" value="HisKA"/>
    <property type="match status" value="1"/>
</dbReference>
<dbReference type="InterPro" id="IPR003661">
    <property type="entry name" value="HisK_dim/P_dom"/>
</dbReference>
<dbReference type="InterPro" id="IPR052340">
    <property type="entry name" value="RNase_Y/CdgJ"/>
</dbReference>
<evidence type="ECO:0000259" key="5">
    <source>
        <dbReference type="PROSITE" id="PS51833"/>
    </source>
</evidence>
<reference evidence="6 7" key="1">
    <citation type="submission" date="2020-08" db="EMBL/GenBank/DDBJ databases">
        <title>Bridging the membrane lipid divide: bacteria of the FCB group superphylum have the potential to synthesize archaeal ether lipids.</title>
        <authorList>
            <person name="Villanueva L."/>
            <person name="Von Meijenfeldt F.A.B."/>
            <person name="Westbye A.B."/>
            <person name="Yadav S."/>
            <person name="Hopmans E.C."/>
            <person name="Dutilh B.E."/>
            <person name="Sinninghe Damste J.S."/>
        </authorList>
    </citation>
    <scope>NUCLEOTIDE SEQUENCE [LARGE SCALE GENOMIC DNA]</scope>
    <source>
        <strain evidence="6">NIOZ-UU30</strain>
    </source>
</reference>
<dbReference type="AlphaFoldDB" id="A0A8J6TL28"/>
<dbReference type="CDD" id="cd00082">
    <property type="entry name" value="HisKA"/>
    <property type="match status" value="1"/>
</dbReference>
<dbReference type="SUPFAM" id="SSF55781">
    <property type="entry name" value="GAF domain-like"/>
    <property type="match status" value="1"/>
</dbReference>
<gene>
    <name evidence="6" type="ORF">H8E23_01930</name>
</gene>
<dbReference type="SUPFAM" id="SSF55874">
    <property type="entry name" value="ATPase domain of HSP90 chaperone/DNA topoisomerase II/histidine kinase"/>
    <property type="match status" value="1"/>
</dbReference>
<dbReference type="EC" id="2.7.13.3" evidence="2"/>
<evidence type="ECO:0000256" key="2">
    <source>
        <dbReference type="ARBA" id="ARBA00012438"/>
    </source>
</evidence>
<dbReference type="Gene3D" id="1.10.3210.10">
    <property type="entry name" value="Hypothetical protein af1432"/>
    <property type="match status" value="1"/>
</dbReference>
<dbReference type="Gene3D" id="1.10.287.130">
    <property type="match status" value="1"/>
</dbReference>
<dbReference type="Pfam" id="PF08668">
    <property type="entry name" value="HDOD"/>
    <property type="match status" value="1"/>
</dbReference>
<comment type="catalytic activity">
    <reaction evidence="1">
        <text>ATP + protein L-histidine = ADP + protein N-phospho-L-histidine.</text>
        <dbReference type="EC" id="2.7.13.3"/>
    </reaction>
</comment>
<evidence type="ECO:0000256" key="1">
    <source>
        <dbReference type="ARBA" id="ARBA00000085"/>
    </source>
</evidence>
<dbReference type="PROSITE" id="PS50109">
    <property type="entry name" value="HIS_KIN"/>
    <property type="match status" value="1"/>
</dbReference>
<accession>A0A8J6TL28</accession>
<dbReference type="InterPro" id="IPR036097">
    <property type="entry name" value="HisK_dim/P_sf"/>
</dbReference>
<evidence type="ECO:0000259" key="4">
    <source>
        <dbReference type="PROSITE" id="PS50109"/>
    </source>
</evidence>
<sequence length="721" mass="80369">MEEHSAQFFDSIKTPENLPSLPQILFRVIELCNNEETRIKDISEIINVDPSLSAKVMNMVNPCYYGSPERTTSMEQALMLLGKNAIKSIAIGASDIQASSKTTDRSIFRLKVFWRHSLLCAILSKLIAEKILYSFPDEAFLAGLLHDIGKLVLWTNFPIKYADNLSSSKFQQDLTLAAQEGRHGVTHCEVGAWLIRRWNLESFMADSILYHHESLDRIQDAFPLVQIIYVGNALCPETNQDKADKFEIAKNLFGLELSELEEITLQAAGAVHEIAQSLGIEIEPREGSDSAISEKDFKKQQDLIKQVKDIALHQGTLQSLLEARDEDSILKIVQRGLDVLFQVKHVLFFLYESERNILSGKSVLPNKQYDLISQVKISFQKGKSLLTNSLCQGKPLDSFSNSIKDKPTIIDEQIIRLIENDGILCLPMAAYDRHIGVIVIGLKDVHFSSFAAKKRHLMIFTKQAALALYTNYLRQGRAKVVQPERPCIASAIAHKVAHEVNTPLSIIKNYLAVLRNKLPEYESFQDEIRIINEEIDRVALIVHQLSDSSKHKVEANESLDLNALISNLTGIFQESLMIGPGINVHLKLDPHLPTVLIDKNRMKQILSNLIMNAVEAMPGGGNLNIGTRYVSNDIDAETTPSIDNKPGHVQITIADDGPGIVDTVKSRLFEPYVTSKGAGHAGLGLSIVYSNVKDLKGTITCESGNKKGTVFKIFFPITPNQ</sequence>
<organism evidence="6 7">
    <name type="scientific">Candidatus Desulfatibia profunda</name>
    <dbReference type="NCBI Taxonomy" id="2841695"/>
    <lineage>
        <taxon>Bacteria</taxon>
        <taxon>Pseudomonadati</taxon>
        <taxon>Thermodesulfobacteriota</taxon>
        <taxon>Desulfobacteria</taxon>
        <taxon>Desulfobacterales</taxon>
        <taxon>Desulfobacterales incertae sedis</taxon>
        <taxon>Candidatus Desulfatibia</taxon>
    </lineage>
</organism>
<dbReference type="SMART" id="SM00387">
    <property type="entry name" value="HATPase_c"/>
    <property type="match status" value="1"/>
</dbReference>
<proteinExistence type="predicted"/>
<dbReference type="PANTHER" id="PTHR33525:SF3">
    <property type="entry name" value="RIBONUCLEASE Y"/>
    <property type="match status" value="1"/>
</dbReference>
<comment type="caution">
    <text evidence="6">The sequence shown here is derived from an EMBL/GenBank/DDBJ whole genome shotgun (WGS) entry which is preliminary data.</text>
</comment>